<sequence>MYRTPALSIAFQVYLVKARGRSRSIPQTSLSFANAKDIPRSQSHFAPKPAPHSMVSLGRNKEGSRDAVKKLSTKAIWNRNRGLGLTKPVKGIKARRLDWPKKKESKEDGETRGIFFN</sequence>
<dbReference type="Proteomes" id="UP001060085">
    <property type="component" value="Linkage Group LG05"/>
</dbReference>
<dbReference type="EMBL" id="CM044705">
    <property type="protein sequence ID" value="KAI5664305.1"/>
    <property type="molecule type" value="Genomic_DNA"/>
</dbReference>
<reference evidence="2" key="1">
    <citation type="journal article" date="2023" name="Nat. Plants">
        <title>Single-cell RNA sequencing provides a high-resolution roadmap for understanding the multicellular compartmentation of specialized metabolism.</title>
        <authorList>
            <person name="Sun S."/>
            <person name="Shen X."/>
            <person name="Li Y."/>
            <person name="Li Y."/>
            <person name="Wang S."/>
            <person name="Li R."/>
            <person name="Zhang H."/>
            <person name="Shen G."/>
            <person name="Guo B."/>
            <person name="Wei J."/>
            <person name="Xu J."/>
            <person name="St-Pierre B."/>
            <person name="Chen S."/>
            <person name="Sun C."/>
        </authorList>
    </citation>
    <scope>NUCLEOTIDE SEQUENCE [LARGE SCALE GENOMIC DNA]</scope>
</reference>
<organism evidence="1 2">
    <name type="scientific">Catharanthus roseus</name>
    <name type="common">Madagascar periwinkle</name>
    <name type="synonym">Vinca rosea</name>
    <dbReference type="NCBI Taxonomy" id="4058"/>
    <lineage>
        <taxon>Eukaryota</taxon>
        <taxon>Viridiplantae</taxon>
        <taxon>Streptophyta</taxon>
        <taxon>Embryophyta</taxon>
        <taxon>Tracheophyta</taxon>
        <taxon>Spermatophyta</taxon>
        <taxon>Magnoliopsida</taxon>
        <taxon>eudicotyledons</taxon>
        <taxon>Gunneridae</taxon>
        <taxon>Pentapetalae</taxon>
        <taxon>asterids</taxon>
        <taxon>lamiids</taxon>
        <taxon>Gentianales</taxon>
        <taxon>Apocynaceae</taxon>
        <taxon>Rauvolfioideae</taxon>
        <taxon>Vinceae</taxon>
        <taxon>Catharanthinae</taxon>
        <taxon>Catharanthus</taxon>
    </lineage>
</organism>
<protein>
    <submittedName>
        <fullName evidence="1">Uncharacterized protein</fullName>
    </submittedName>
</protein>
<gene>
    <name evidence="1" type="ORF">M9H77_23628</name>
</gene>
<proteinExistence type="predicted"/>
<accession>A0ACC0AVD0</accession>
<keyword evidence="2" id="KW-1185">Reference proteome</keyword>
<evidence type="ECO:0000313" key="2">
    <source>
        <dbReference type="Proteomes" id="UP001060085"/>
    </source>
</evidence>
<evidence type="ECO:0000313" key="1">
    <source>
        <dbReference type="EMBL" id="KAI5664305.1"/>
    </source>
</evidence>
<comment type="caution">
    <text evidence="1">The sequence shown here is derived from an EMBL/GenBank/DDBJ whole genome shotgun (WGS) entry which is preliminary data.</text>
</comment>
<name>A0ACC0AVD0_CATRO</name>